<dbReference type="Proteomes" id="UP000428333">
    <property type="component" value="Linkage Group LG01"/>
</dbReference>
<dbReference type="PANTHER" id="PTHR33168">
    <property type="entry name" value="STRESS INDUCED PROTEIN-RELATED"/>
    <property type="match status" value="1"/>
</dbReference>
<dbReference type="EMBL" id="QEFC01000012">
    <property type="protein sequence ID" value="KAE9467755.1"/>
    <property type="molecule type" value="Genomic_DNA"/>
</dbReference>
<sequence>MDVGSWCNAGHRHGGWTRNFSETTESDDFVPFYSPLTGSKSTPIWRLMWRKIKKEKKKILERSYSTTVQRQRSYDIHAYAQNFDESSTWEDSDCLSSRSFSARFAVPSRIFGKNEGLLD</sequence>
<organism evidence="1 2">
    <name type="scientific">Rhododendron williamsianum</name>
    <dbReference type="NCBI Taxonomy" id="262921"/>
    <lineage>
        <taxon>Eukaryota</taxon>
        <taxon>Viridiplantae</taxon>
        <taxon>Streptophyta</taxon>
        <taxon>Embryophyta</taxon>
        <taxon>Tracheophyta</taxon>
        <taxon>Spermatophyta</taxon>
        <taxon>Magnoliopsida</taxon>
        <taxon>eudicotyledons</taxon>
        <taxon>Gunneridae</taxon>
        <taxon>Pentapetalae</taxon>
        <taxon>asterids</taxon>
        <taxon>Ericales</taxon>
        <taxon>Ericaceae</taxon>
        <taxon>Ericoideae</taxon>
        <taxon>Rhodoreae</taxon>
        <taxon>Rhododendron</taxon>
    </lineage>
</organism>
<comment type="caution">
    <text evidence="1">The sequence shown here is derived from an EMBL/GenBank/DDBJ whole genome shotgun (WGS) entry which is preliminary data.</text>
</comment>
<accession>A0A6A4MB95</accession>
<reference evidence="1 2" key="1">
    <citation type="journal article" date="2019" name="Genome Biol. Evol.">
        <title>The Rhododendron genome and chromosomal organization provide insight into shared whole-genome duplications across the heath family (Ericaceae).</title>
        <authorList>
            <person name="Soza V.L."/>
            <person name="Lindsley D."/>
            <person name="Waalkes A."/>
            <person name="Ramage E."/>
            <person name="Patwardhan R.P."/>
            <person name="Burton J.N."/>
            <person name="Adey A."/>
            <person name="Kumar A."/>
            <person name="Qiu R."/>
            <person name="Shendure J."/>
            <person name="Hall B."/>
        </authorList>
    </citation>
    <scope>NUCLEOTIDE SEQUENCE [LARGE SCALE GENOMIC DNA]</scope>
    <source>
        <strain evidence="1">RSF 1966-606</strain>
    </source>
</reference>
<feature type="non-terminal residue" evidence="1">
    <location>
        <position position="1"/>
    </location>
</feature>
<proteinExistence type="predicted"/>
<evidence type="ECO:0000313" key="1">
    <source>
        <dbReference type="EMBL" id="KAE9467755.1"/>
    </source>
</evidence>
<protein>
    <submittedName>
        <fullName evidence="1">Uncharacterized protein</fullName>
    </submittedName>
</protein>
<evidence type="ECO:0000313" key="2">
    <source>
        <dbReference type="Proteomes" id="UP000428333"/>
    </source>
</evidence>
<name>A0A6A4MB95_9ERIC</name>
<keyword evidence="2" id="KW-1185">Reference proteome</keyword>
<dbReference type="OrthoDB" id="1688035at2759"/>
<gene>
    <name evidence="1" type="ORF">C3L33_00272</name>
</gene>
<dbReference type="AlphaFoldDB" id="A0A6A4MB95"/>